<evidence type="ECO:0000313" key="4">
    <source>
        <dbReference type="EMBL" id="MDQ0442522.1"/>
    </source>
</evidence>
<proteinExistence type="predicted"/>
<evidence type="ECO:0000259" key="3">
    <source>
        <dbReference type="PROSITE" id="PS51208"/>
    </source>
</evidence>
<keyword evidence="1" id="KW-0732">Signal</keyword>
<protein>
    <submittedName>
        <fullName evidence="4">Outer membrane autotransporter protein</fullName>
    </submittedName>
</protein>
<dbReference type="InterPro" id="IPR005546">
    <property type="entry name" value="Autotransporte_beta"/>
</dbReference>
<dbReference type="SUPFAM" id="SSF103515">
    <property type="entry name" value="Autotransporter"/>
    <property type="match status" value="1"/>
</dbReference>
<accession>A0ABU0HJM2</accession>
<dbReference type="SUPFAM" id="SSF51126">
    <property type="entry name" value="Pectin lyase-like"/>
    <property type="match status" value="1"/>
</dbReference>
<dbReference type="RefSeq" id="WP_283206164.1">
    <property type="nucleotide sequence ID" value="NZ_BPQX01000021.1"/>
</dbReference>
<reference evidence="4 5" key="1">
    <citation type="submission" date="2023-07" db="EMBL/GenBank/DDBJ databases">
        <title>Genomic Encyclopedia of Type Strains, Phase IV (KMG-IV): sequencing the most valuable type-strain genomes for metagenomic binning, comparative biology and taxonomic classification.</title>
        <authorList>
            <person name="Goeker M."/>
        </authorList>
    </citation>
    <scope>NUCLEOTIDE SEQUENCE [LARGE SCALE GENOMIC DNA]</scope>
    <source>
        <strain evidence="4 5">DSM 19562</strain>
    </source>
</reference>
<dbReference type="PROSITE" id="PS51208">
    <property type="entry name" value="AUTOTRANSPORTER"/>
    <property type="match status" value="1"/>
</dbReference>
<dbReference type="NCBIfam" id="TIGR01414">
    <property type="entry name" value="autotrans_barl"/>
    <property type="match status" value="1"/>
</dbReference>
<dbReference type="SMART" id="SM00869">
    <property type="entry name" value="Autotransporter"/>
    <property type="match status" value="1"/>
</dbReference>
<dbReference type="InterPro" id="IPR036709">
    <property type="entry name" value="Autotransporte_beta_dom_sf"/>
</dbReference>
<dbReference type="InterPro" id="IPR006315">
    <property type="entry name" value="OM_autotransptr_brl_dom"/>
</dbReference>
<dbReference type="NCBIfam" id="TIGR02601">
    <property type="entry name" value="autotrns_rpt"/>
    <property type="match status" value="1"/>
</dbReference>
<evidence type="ECO:0000256" key="1">
    <source>
        <dbReference type="ARBA" id="ARBA00022729"/>
    </source>
</evidence>
<dbReference type="PANTHER" id="PTHR35037:SF3">
    <property type="entry name" value="C-TERMINAL REGION OF AIDA-LIKE PROTEIN"/>
    <property type="match status" value="1"/>
</dbReference>
<organism evidence="4 5">
    <name type="scientific">Methylobacterium persicinum</name>
    <dbReference type="NCBI Taxonomy" id="374426"/>
    <lineage>
        <taxon>Bacteria</taxon>
        <taxon>Pseudomonadati</taxon>
        <taxon>Pseudomonadota</taxon>
        <taxon>Alphaproteobacteria</taxon>
        <taxon>Hyphomicrobiales</taxon>
        <taxon>Methylobacteriaceae</taxon>
        <taxon>Methylobacterium</taxon>
    </lineage>
</organism>
<dbReference type="PANTHER" id="PTHR35037">
    <property type="entry name" value="C-TERMINAL REGION OF AIDA-LIKE PROTEIN"/>
    <property type="match status" value="1"/>
</dbReference>
<sequence length="728" mass="71776">MQFATTGYSVHGDAITVLDDGMTIRVGDGTAVGAAITAVIDSPLKGRGHLTKTDLGTLVLTSTNSHESGTSIETGKVKIGHAQALGTGAVRLNEGTTLAFAGDLNLANAISFPQKGDPIIDTEDHTVTISGAISRVGDLSKVGTGTLVLSGANTYTGATDVTAGRLQVDGSITSSSGVTVRGGASLGGSGTVPGLTVLSGATVAPGSASGIGTLTVAGPVSFAAGSTYRVRIDAAGHTDALTATGAATLSGGTVDVQAGSGTYAAGQGYRILNASAVSGQFATLQTTTNLAFLQPSLSYDATGVSLGFTQATTGSTSGNTVGTSGNTVSTPGNTGVTPGNTGGTTGGTVGGGGNAGGGVSVVHFASVAGSSNQRAAASAVEALGSGRVYAAVLSQSAAGARQAFDAVSGEIHASALTAGIEDSRVVREAITGRLDEAARGTSADAQATSRFAPAVWGTGFGTFGRTGSDGNAAALKRSVNGFVLGADGRLDTAELSAWRVGVAGGYTDDTLAVNARSSRADLKTVFGGAYAGALLGSVDVKLGVMGGGTQTTTQRTILFPGFMDTAHGRRDGTIVQGFGEVGYRIGVSAGFVAPVVQAAAIRLGQDEVRESGGAAGLRVLGRSTSVGTTTAGVRGELALSPDLPLLARWSVGWHHAYGDVSPRVLVAFGSGGSAFAVSGARIDGDAVMAEAGLAYRASDTVSLGVNYAAQAGRHASDQSVKGNVEIRF</sequence>
<dbReference type="Gene3D" id="2.40.128.130">
    <property type="entry name" value="Autotransporter beta-domain"/>
    <property type="match status" value="1"/>
</dbReference>
<feature type="region of interest" description="Disordered" evidence="2">
    <location>
        <begin position="316"/>
        <end position="349"/>
    </location>
</feature>
<dbReference type="InterPro" id="IPR013425">
    <property type="entry name" value="Autotrns_rpt"/>
</dbReference>
<dbReference type="Pfam" id="PF03797">
    <property type="entry name" value="Autotransporter"/>
    <property type="match status" value="1"/>
</dbReference>
<name>A0ABU0HJM2_9HYPH</name>
<dbReference type="InterPro" id="IPR011050">
    <property type="entry name" value="Pectin_lyase_fold/virulence"/>
</dbReference>
<comment type="caution">
    <text evidence="4">The sequence shown here is derived from an EMBL/GenBank/DDBJ whole genome shotgun (WGS) entry which is preliminary data.</text>
</comment>
<dbReference type="Pfam" id="PF12951">
    <property type="entry name" value="PATR"/>
    <property type="match status" value="2"/>
</dbReference>
<feature type="compositionally biased region" description="Low complexity" evidence="2">
    <location>
        <begin position="316"/>
        <end position="339"/>
    </location>
</feature>
<evidence type="ECO:0000256" key="2">
    <source>
        <dbReference type="SAM" id="MobiDB-lite"/>
    </source>
</evidence>
<feature type="domain" description="Autotransporter" evidence="3">
    <location>
        <begin position="448"/>
        <end position="728"/>
    </location>
</feature>
<dbReference type="EMBL" id="JAUSVV010000003">
    <property type="protein sequence ID" value="MDQ0442522.1"/>
    <property type="molecule type" value="Genomic_DNA"/>
</dbReference>
<keyword evidence="5" id="KW-1185">Reference proteome</keyword>
<evidence type="ECO:0000313" key="5">
    <source>
        <dbReference type="Proteomes" id="UP001236369"/>
    </source>
</evidence>
<dbReference type="InterPro" id="IPR051551">
    <property type="entry name" value="Autotransporter_adhesion"/>
</dbReference>
<dbReference type="Proteomes" id="UP001236369">
    <property type="component" value="Unassembled WGS sequence"/>
</dbReference>
<gene>
    <name evidence="4" type="ORF">QO016_002016</name>
</gene>
<feature type="compositionally biased region" description="Gly residues" evidence="2">
    <location>
        <begin position="340"/>
        <end position="349"/>
    </location>
</feature>